<dbReference type="AlphaFoldDB" id="A0A1H6KKP8"/>
<dbReference type="Pfam" id="PF13635">
    <property type="entry name" value="DUF4143"/>
    <property type="match status" value="1"/>
</dbReference>
<dbReference type="PANTHER" id="PTHR33295">
    <property type="entry name" value="ATPASE"/>
    <property type="match status" value="1"/>
</dbReference>
<dbReference type="InterPro" id="IPR025420">
    <property type="entry name" value="DUF4143"/>
</dbReference>
<evidence type="ECO:0000259" key="1">
    <source>
        <dbReference type="Pfam" id="PF13173"/>
    </source>
</evidence>
<sequence>MIQRTEYLEILKSLKDKNLIKMLVGVRRCGKSTIMQLFREYLKTEGISEKQTVFLNFEDFENRKFLNDIDSLYYHIVNQLDLSKPCYVFLDEVQNVKEFERVVDGLFVKPNIDVYVTGSNAYLLSSELGTLLTGRYISIPVYPLSFKEYVSAFEDKSRLDLLFTQYLQNGGMPGMLELPSNQTEKYLQNIYNDIAQKDIFIRHNWYKEGNFERVLKFMLDNIGSPLSSSKISNVLKSEGNTISYHTVDNYLNALTEAYLFYKVPRYDIKGKNLLRTQEKYYAVDLGFKEALLGKTKNTDFGHNLENIVFLELLRRHRRVYIGKADRTEVDFAVMTNEGDWEYYQVAWSTREQSTFEREMRPFEMIKDYNKRTLLTMDVEPESSYKGIQKVNVIDWLLKE</sequence>
<gene>
    <name evidence="3" type="ORF">SAMN02927937_01283</name>
</gene>
<dbReference type="STRING" id="1159016.SAMN02927937_01283"/>
<keyword evidence="4" id="KW-1185">Reference proteome</keyword>
<evidence type="ECO:0000313" key="3">
    <source>
        <dbReference type="EMBL" id="SEH76241.1"/>
    </source>
</evidence>
<dbReference type="SUPFAM" id="SSF52540">
    <property type="entry name" value="P-loop containing nucleoside triphosphate hydrolases"/>
    <property type="match status" value="1"/>
</dbReference>
<dbReference type="InterPro" id="IPR041682">
    <property type="entry name" value="AAA_14"/>
</dbReference>
<dbReference type="InterPro" id="IPR027417">
    <property type="entry name" value="P-loop_NTPase"/>
</dbReference>
<dbReference type="PANTHER" id="PTHR33295:SF20">
    <property type="entry name" value="ATPASE"/>
    <property type="match status" value="1"/>
</dbReference>
<accession>A0A1H6KKP8</accession>
<dbReference type="EMBL" id="FNXE01000014">
    <property type="protein sequence ID" value="SEH76241.1"/>
    <property type="molecule type" value="Genomic_DNA"/>
</dbReference>
<dbReference type="Pfam" id="PF13173">
    <property type="entry name" value="AAA_14"/>
    <property type="match status" value="1"/>
</dbReference>
<proteinExistence type="predicted"/>
<dbReference type="Proteomes" id="UP000199634">
    <property type="component" value="Unassembled WGS sequence"/>
</dbReference>
<dbReference type="OrthoDB" id="9801840at2"/>
<protein>
    <recommendedName>
        <fullName evidence="5">ATP-binding protein</fullName>
    </recommendedName>
</protein>
<name>A0A1H6KKP8_9FLAO</name>
<dbReference type="Gene3D" id="3.40.50.300">
    <property type="entry name" value="P-loop containing nucleotide triphosphate hydrolases"/>
    <property type="match status" value="1"/>
</dbReference>
<reference evidence="3 4" key="1">
    <citation type="submission" date="2016-10" db="EMBL/GenBank/DDBJ databases">
        <authorList>
            <person name="de Groot N.N."/>
        </authorList>
    </citation>
    <scope>NUCLEOTIDE SEQUENCE [LARGE SCALE GENOMIC DNA]</scope>
    <source>
        <strain evidence="3 4">CGMCC 1.10825</strain>
    </source>
</reference>
<evidence type="ECO:0000259" key="2">
    <source>
        <dbReference type="Pfam" id="PF13635"/>
    </source>
</evidence>
<feature type="domain" description="AAA" evidence="1">
    <location>
        <begin position="18"/>
        <end position="149"/>
    </location>
</feature>
<dbReference type="RefSeq" id="WP_091097644.1">
    <property type="nucleotide sequence ID" value="NZ_FNXE01000014.1"/>
</dbReference>
<organism evidence="3 4">
    <name type="scientific">Paenimyroides marinum</name>
    <dbReference type="NCBI Taxonomy" id="1159016"/>
    <lineage>
        <taxon>Bacteria</taxon>
        <taxon>Pseudomonadati</taxon>
        <taxon>Bacteroidota</taxon>
        <taxon>Flavobacteriia</taxon>
        <taxon>Flavobacteriales</taxon>
        <taxon>Flavobacteriaceae</taxon>
        <taxon>Paenimyroides</taxon>
    </lineage>
</organism>
<evidence type="ECO:0000313" key="4">
    <source>
        <dbReference type="Proteomes" id="UP000199634"/>
    </source>
</evidence>
<feature type="domain" description="DUF4143" evidence="2">
    <location>
        <begin position="197"/>
        <end position="347"/>
    </location>
</feature>
<evidence type="ECO:0008006" key="5">
    <source>
        <dbReference type="Google" id="ProtNLM"/>
    </source>
</evidence>